<organism evidence="3 4">
    <name type="scientific">Hymenobacter defluvii</name>
    <dbReference type="NCBI Taxonomy" id="2054411"/>
    <lineage>
        <taxon>Bacteria</taxon>
        <taxon>Pseudomonadati</taxon>
        <taxon>Bacteroidota</taxon>
        <taxon>Cytophagia</taxon>
        <taxon>Cytophagales</taxon>
        <taxon>Hymenobacteraceae</taxon>
        <taxon>Hymenobacter</taxon>
    </lineage>
</organism>
<comment type="caution">
    <text evidence="3">The sequence shown here is derived from an EMBL/GenBank/DDBJ whole genome shotgun (WGS) entry which is preliminary data.</text>
</comment>
<evidence type="ECO:0000313" key="4">
    <source>
        <dbReference type="Proteomes" id="UP000670527"/>
    </source>
</evidence>
<keyword evidence="2" id="KW-1133">Transmembrane helix</keyword>
<accession>A0ABS3TIG6</accession>
<keyword evidence="2" id="KW-0812">Transmembrane</keyword>
<feature type="transmembrane region" description="Helical" evidence="2">
    <location>
        <begin position="80"/>
        <end position="97"/>
    </location>
</feature>
<evidence type="ECO:0000313" key="3">
    <source>
        <dbReference type="EMBL" id="MBO3273455.1"/>
    </source>
</evidence>
<sequence length="408" mass="46426">MHTASYPIVKIPARITEISRSLPTPPDKPIPPKHPDKPTLPSLKPPNDSNSGVGCLLVAVVIFGIALIIQGNSRKSGSDFVIAIGVGILICALWGWIKLQSQATIDKAKALAEAEATYRKELIIYQNNLSRYNTYNKQAVEREHEITNKGYEQKLQQYKVDVLNNNFLFNYRTPILNSYLKSIKKPQPYTGQSYKKGVSEDFFVNTLKIHFADDAPDDTKEQITKILTNYVLPFDNSSRPFMPDIIITLYGLEFVFVIEIDEPYVGSNGQPIHYTNSSDYKRDKFFTDNGWIVIRFTEFQIITQPDECASFIKQTIIDIVGLHYKTGSITAFSYDINNDKIQAGNLIVVPQWTEKEAYAMAFKRYRNSYLPPSLSNKITEEQYINEDLSGFKHNSINSFDDDDNDLPF</sequence>
<keyword evidence="2" id="KW-0472">Membrane</keyword>
<dbReference type="Gene3D" id="3.40.960.10">
    <property type="entry name" value="VSR Endonuclease"/>
    <property type="match status" value="1"/>
</dbReference>
<evidence type="ECO:0008006" key="5">
    <source>
        <dbReference type="Google" id="ProtNLM"/>
    </source>
</evidence>
<name>A0ABS3TIG6_9BACT</name>
<feature type="transmembrane region" description="Helical" evidence="2">
    <location>
        <begin position="51"/>
        <end position="68"/>
    </location>
</feature>
<dbReference type="Proteomes" id="UP000670527">
    <property type="component" value="Unassembled WGS sequence"/>
</dbReference>
<proteinExistence type="predicted"/>
<gene>
    <name evidence="3" type="ORF">J4D97_22605</name>
</gene>
<keyword evidence="4" id="KW-1185">Reference proteome</keyword>
<feature type="region of interest" description="Disordered" evidence="1">
    <location>
        <begin position="20"/>
        <end position="47"/>
    </location>
</feature>
<evidence type="ECO:0000256" key="2">
    <source>
        <dbReference type="SAM" id="Phobius"/>
    </source>
</evidence>
<protein>
    <recommendedName>
        <fullName evidence="5">DUF559 domain-containing protein</fullName>
    </recommendedName>
</protein>
<evidence type="ECO:0000256" key="1">
    <source>
        <dbReference type="SAM" id="MobiDB-lite"/>
    </source>
</evidence>
<dbReference type="EMBL" id="JAGETX010000046">
    <property type="protein sequence ID" value="MBO3273455.1"/>
    <property type="molecule type" value="Genomic_DNA"/>
</dbReference>
<dbReference type="RefSeq" id="WP_208309569.1">
    <property type="nucleotide sequence ID" value="NZ_JAGETX010000046.1"/>
</dbReference>
<reference evidence="3 4" key="1">
    <citation type="submission" date="2021-03" db="EMBL/GenBank/DDBJ databases">
        <authorList>
            <person name="Kim M.K."/>
        </authorList>
    </citation>
    <scope>NUCLEOTIDE SEQUENCE [LARGE SCALE GENOMIC DNA]</scope>
    <source>
        <strain evidence="3 4">BT507</strain>
    </source>
</reference>